<sequence length="73" mass="7996">MSRQKTDHPSDTQVRLLRHIPSAIADRGEAPSLAELAAATGMARSSVHYQLRQLQEKGALAVEPHQARGIRLT</sequence>
<dbReference type="InterPro" id="IPR006199">
    <property type="entry name" value="LexA_DNA-bd_dom"/>
</dbReference>
<evidence type="ECO:0000313" key="3">
    <source>
        <dbReference type="Proteomes" id="UP000516230"/>
    </source>
</evidence>
<gene>
    <name evidence="2" type="ORF">IAG43_34080</name>
</gene>
<proteinExistence type="predicted"/>
<organism evidence="2 3">
    <name type="scientific">Streptomyces genisteinicus</name>
    <dbReference type="NCBI Taxonomy" id="2768068"/>
    <lineage>
        <taxon>Bacteria</taxon>
        <taxon>Bacillati</taxon>
        <taxon>Actinomycetota</taxon>
        <taxon>Actinomycetes</taxon>
        <taxon>Kitasatosporales</taxon>
        <taxon>Streptomycetaceae</taxon>
        <taxon>Streptomyces</taxon>
    </lineage>
</organism>
<evidence type="ECO:0000259" key="1">
    <source>
        <dbReference type="Pfam" id="PF01726"/>
    </source>
</evidence>
<dbReference type="Gene3D" id="1.10.10.10">
    <property type="entry name" value="Winged helix-like DNA-binding domain superfamily/Winged helix DNA-binding domain"/>
    <property type="match status" value="1"/>
</dbReference>
<accession>A0A7H0I5C7</accession>
<dbReference type="RefSeq" id="WP_187745036.1">
    <property type="nucleotide sequence ID" value="NZ_CP060827.1"/>
</dbReference>
<dbReference type="AlphaFoldDB" id="A0A7H0I5C7"/>
<dbReference type="InterPro" id="IPR036390">
    <property type="entry name" value="WH_DNA-bd_sf"/>
</dbReference>
<keyword evidence="3" id="KW-1185">Reference proteome</keyword>
<reference evidence="2 3" key="1">
    <citation type="submission" date="2020-08" db="EMBL/GenBank/DDBJ databases">
        <title>A novel species.</title>
        <authorList>
            <person name="Gao J."/>
        </authorList>
    </citation>
    <scope>NUCLEOTIDE SEQUENCE [LARGE SCALE GENOMIC DNA]</scope>
    <source>
        <strain evidence="2 3">CRPJ-33</strain>
        <plasmid evidence="2 3">unnamed3</plasmid>
    </source>
</reference>
<dbReference type="GO" id="GO:0006508">
    <property type="term" value="P:proteolysis"/>
    <property type="evidence" value="ECO:0007669"/>
    <property type="project" value="InterPro"/>
</dbReference>
<dbReference type="InterPro" id="IPR036388">
    <property type="entry name" value="WH-like_DNA-bd_sf"/>
</dbReference>
<dbReference type="EMBL" id="CP060827">
    <property type="protein sequence ID" value="QNP67993.1"/>
    <property type="molecule type" value="Genomic_DNA"/>
</dbReference>
<evidence type="ECO:0000313" key="2">
    <source>
        <dbReference type="EMBL" id="QNP67993.1"/>
    </source>
</evidence>
<keyword evidence="2" id="KW-0614">Plasmid</keyword>
<dbReference type="Pfam" id="PF01726">
    <property type="entry name" value="LexA_DNA_bind"/>
    <property type="match status" value="1"/>
</dbReference>
<dbReference type="KEGG" id="sgj:IAG43_34080"/>
<geneLocation type="plasmid" evidence="2 3">
    <name>unnamed3</name>
</geneLocation>
<name>A0A7H0I5C7_9ACTN</name>
<dbReference type="Proteomes" id="UP000516230">
    <property type="component" value="Plasmid unnamed3"/>
</dbReference>
<protein>
    <submittedName>
        <fullName evidence="2">Helix-turn-helix domain-containing protein</fullName>
    </submittedName>
</protein>
<feature type="domain" description="LexA repressor DNA-binding" evidence="1">
    <location>
        <begin position="11"/>
        <end position="69"/>
    </location>
</feature>
<dbReference type="SUPFAM" id="SSF46785">
    <property type="entry name" value="Winged helix' DNA-binding domain"/>
    <property type="match status" value="1"/>
</dbReference>
<dbReference type="GO" id="GO:0004252">
    <property type="term" value="F:serine-type endopeptidase activity"/>
    <property type="evidence" value="ECO:0007669"/>
    <property type="project" value="InterPro"/>
</dbReference>